<name>D4E6M4_SEROD</name>
<dbReference type="InterPro" id="IPR020846">
    <property type="entry name" value="MFS_dom"/>
</dbReference>
<reference evidence="9 10" key="1">
    <citation type="submission" date="2010-01" db="EMBL/GenBank/DDBJ databases">
        <authorList>
            <person name="Muzny D."/>
            <person name="Qin X."/>
            <person name="Deng J."/>
            <person name="Jiang H."/>
            <person name="Liu Y."/>
            <person name="Qu J."/>
            <person name="Song X.-Z."/>
            <person name="Zhang L."/>
            <person name="Thornton R."/>
            <person name="Coyle M."/>
            <person name="Francisco L."/>
            <person name="Jackson L."/>
            <person name="Javaid M."/>
            <person name="Korchina V."/>
            <person name="Kovar C."/>
            <person name="Mata R."/>
            <person name="Mathew T."/>
            <person name="Ngo R."/>
            <person name="Nguyen L."/>
            <person name="Nguyen N."/>
            <person name="Okwuonu G."/>
            <person name="Ongeri F."/>
            <person name="Pham C."/>
            <person name="Simmons D."/>
            <person name="Wilczek-Boney K."/>
            <person name="Hale W."/>
            <person name="Jakkamsetti A."/>
            <person name="Pham P."/>
            <person name="Ruth R."/>
            <person name="San Lucas F."/>
            <person name="Warren J."/>
            <person name="Zhang J."/>
            <person name="Zhao Z."/>
            <person name="Zhou C."/>
            <person name="Zhu D."/>
            <person name="Lee S."/>
            <person name="Bess C."/>
            <person name="Blankenburg K."/>
            <person name="Forbes L."/>
            <person name="Fu Q."/>
            <person name="Gubbala S."/>
            <person name="Hirani K."/>
            <person name="Jayaseelan J.C."/>
            <person name="Lara F."/>
            <person name="Munidasa M."/>
            <person name="Palculict T."/>
            <person name="Patil S."/>
            <person name="Pu L.-L."/>
            <person name="Saada N."/>
            <person name="Tang L."/>
            <person name="Weissenberger G."/>
            <person name="Zhu Y."/>
            <person name="Hemphill L."/>
            <person name="Shang Y."/>
            <person name="Youmans B."/>
            <person name="Ayvaz T."/>
            <person name="Ross M."/>
            <person name="Santibanez J."/>
            <person name="Aqrawi P."/>
            <person name="Gross S."/>
            <person name="Joshi V."/>
            <person name="Fowler G."/>
            <person name="Nazareth L."/>
            <person name="Reid J."/>
            <person name="Worley K."/>
            <person name="Petrosino J."/>
            <person name="Highlander S."/>
            <person name="Gibbs R."/>
        </authorList>
    </citation>
    <scope>NUCLEOTIDE SEQUENCE [LARGE SCALE GENOMIC DNA]</scope>
    <source>
        <strain evidence="9 10">DSM 4582</strain>
    </source>
</reference>
<organism evidence="9 10">
    <name type="scientific">Serratia odorifera DSM 4582</name>
    <dbReference type="NCBI Taxonomy" id="667129"/>
    <lineage>
        <taxon>Bacteria</taxon>
        <taxon>Pseudomonadati</taxon>
        <taxon>Pseudomonadota</taxon>
        <taxon>Gammaproteobacteria</taxon>
        <taxon>Enterobacterales</taxon>
        <taxon>Yersiniaceae</taxon>
        <taxon>Serratia</taxon>
    </lineage>
</organism>
<gene>
    <name evidence="9" type="ORF">HMPREF0758_3824</name>
</gene>
<evidence type="ECO:0000256" key="2">
    <source>
        <dbReference type="ARBA" id="ARBA00022448"/>
    </source>
</evidence>
<dbReference type="FunFam" id="1.20.1720.10:FF:000004">
    <property type="entry name" value="EmrB/QacA family drug resistance transporter"/>
    <property type="match status" value="1"/>
</dbReference>
<keyword evidence="2" id="KW-0813">Transport</keyword>
<keyword evidence="3" id="KW-1003">Cell membrane</keyword>
<feature type="transmembrane region" description="Helical" evidence="7">
    <location>
        <begin position="176"/>
        <end position="198"/>
    </location>
</feature>
<proteinExistence type="predicted"/>
<feature type="transmembrane region" description="Helical" evidence="7">
    <location>
        <begin position="87"/>
        <end position="106"/>
    </location>
</feature>
<dbReference type="Gene3D" id="1.20.1250.20">
    <property type="entry name" value="MFS general substrate transporter like domains"/>
    <property type="match status" value="1"/>
</dbReference>
<dbReference type="PRINTS" id="PR01036">
    <property type="entry name" value="TCRTETB"/>
</dbReference>
<dbReference type="InterPro" id="IPR036259">
    <property type="entry name" value="MFS_trans_sf"/>
</dbReference>
<evidence type="ECO:0000259" key="8">
    <source>
        <dbReference type="PROSITE" id="PS50850"/>
    </source>
</evidence>
<dbReference type="Pfam" id="PF07690">
    <property type="entry name" value="MFS_1"/>
    <property type="match status" value="1"/>
</dbReference>
<dbReference type="Gene3D" id="1.20.1720.10">
    <property type="entry name" value="Multidrug resistance protein D"/>
    <property type="match status" value="1"/>
</dbReference>
<feature type="transmembrane region" description="Helical" evidence="7">
    <location>
        <begin position="204"/>
        <end position="223"/>
    </location>
</feature>
<feature type="domain" description="Major facilitator superfamily (MFS) profile" evidence="8">
    <location>
        <begin position="53"/>
        <end position="521"/>
    </location>
</feature>
<keyword evidence="10" id="KW-1185">Reference proteome</keyword>
<feature type="transmembrane region" description="Helical" evidence="7">
    <location>
        <begin position="143"/>
        <end position="164"/>
    </location>
</feature>
<feature type="transmembrane region" description="Helical" evidence="7">
    <location>
        <begin position="335"/>
        <end position="355"/>
    </location>
</feature>
<dbReference type="PANTHER" id="PTHR23501:SF191">
    <property type="entry name" value="VACUOLAR BASIC AMINO ACID TRANSPORTER 4"/>
    <property type="match status" value="1"/>
</dbReference>
<feature type="transmembrane region" description="Helical" evidence="7">
    <location>
        <begin position="301"/>
        <end position="323"/>
    </location>
</feature>
<feature type="transmembrane region" description="Helical" evidence="7">
    <location>
        <begin position="398"/>
        <end position="416"/>
    </location>
</feature>
<feature type="transmembrane region" description="Helical" evidence="7">
    <location>
        <begin position="118"/>
        <end position="137"/>
    </location>
</feature>
<sequence length="532" mass="57052">MRQAVTGIAIRARTSAANAKAGILHLITLLRDMIGLSMTNDDYSVPVAHRPLILIACMLAMFMSAIEATIVATAMPTIIADLGGFSLLGWVFAVYLLAQAITIPIYGRLADLYGRKRIFFFGASLFLLGSVLCGFSPNMYWLIGFRLLQGLGAGAVMPIATTIIGDIYSPRERPKVMGYLSSVWGFSAIIGPLLGAFIVQHLPWALVFWVNLPIGLLAMLLLGRYLPAGSQVRRHALDLAGTGWLTLFVASLLLALLQAESMGWWVLPMLLLAMFSLIMLVRQERRAQEPLFPLALWRSRVIIAGNIGGLAIGAAMMGISAFLPTFIQGVMGETPLQAGTTLALMSIGWPLASTFSGRLMLWTSYRTTALLGAGLLVAGGLILLLLEPHGGLLWGRTAAFMVGAGMGLCNTTFLVSVQNAAHHSIRGIATACTVFTRMMGSAIGTAILGATLNINLQLRLPQTADPLQQLMEPARRGALEPDVLANLIQQVAASLHWVFLVSALVSLFALAAAMLVPARHRPQGEGEEVEQT</sequence>
<evidence type="ECO:0000256" key="7">
    <source>
        <dbReference type="SAM" id="Phobius"/>
    </source>
</evidence>
<dbReference type="SUPFAM" id="SSF103473">
    <property type="entry name" value="MFS general substrate transporter"/>
    <property type="match status" value="1"/>
</dbReference>
<dbReference type="STRING" id="667129.HMPREF0758_3824"/>
<dbReference type="PANTHER" id="PTHR23501">
    <property type="entry name" value="MAJOR FACILITATOR SUPERFAMILY"/>
    <property type="match status" value="1"/>
</dbReference>
<comment type="caution">
    <text evidence="9">The sequence shown here is derived from an EMBL/GenBank/DDBJ whole genome shotgun (WGS) entry which is preliminary data.</text>
</comment>
<evidence type="ECO:0000256" key="5">
    <source>
        <dbReference type="ARBA" id="ARBA00022989"/>
    </source>
</evidence>
<dbReference type="EMBL" id="ADBY01000052">
    <property type="protein sequence ID" value="EFE94590.1"/>
    <property type="molecule type" value="Genomic_DNA"/>
</dbReference>
<dbReference type="CDD" id="cd17502">
    <property type="entry name" value="MFS_Azr1_MDR_like"/>
    <property type="match status" value="1"/>
</dbReference>
<feature type="transmembrane region" description="Helical" evidence="7">
    <location>
        <begin position="235"/>
        <end position="256"/>
    </location>
</feature>
<feature type="transmembrane region" description="Helical" evidence="7">
    <location>
        <begin position="428"/>
        <end position="452"/>
    </location>
</feature>
<keyword evidence="5 7" id="KW-1133">Transmembrane helix</keyword>
<evidence type="ECO:0000313" key="9">
    <source>
        <dbReference type="EMBL" id="EFE94590.1"/>
    </source>
</evidence>
<feature type="transmembrane region" description="Helical" evidence="7">
    <location>
        <begin position="495"/>
        <end position="516"/>
    </location>
</feature>
<dbReference type="InterPro" id="IPR011701">
    <property type="entry name" value="MFS"/>
</dbReference>
<evidence type="ECO:0000256" key="4">
    <source>
        <dbReference type="ARBA" id="ARBA00022692"/>
    </source>
</evidence>
<dbReference type="HOGENOM" id="CLU_000960_2_5_6"/>
<feature type="transmembrane region" description="Helical" evidence="7">
    <location>
        <begin position="262"/>
        <end position="281"/>
    </location>
</feature>
<evidence type="ECO:0000313" key="10">
    <source>
        <dbReference type="Proteomes" id="UP000005723"/>
    </source>
</evidence>
<evidence type="ECO:0000256" key="3">
    <source>
        <dbReference type="ARBA" id="ARBA00022475"/>
    </source>
</evidence>
<feature type="transmembrane region" description="Helical" evidence="7">
    <location>
        <begin position="52"/>
        <end position="75"/>
    </location>
</feature>
<evidence type="ECO:0000256" key="6">
    <source>
        <dbReference type="ARBA" id="ARBA00023136"/>
    </source>
</evidence>
<feature type="transmembrane region" description="Helical" evidence="7">
    <location>
        <begin position="367"/>
        <end position="386"/>
    </location>
</feature>
<dbReference type="Proteomes" id="UP000005723">
    <property type="component" value="Unassembled WGS sequence"/>
</dbReference>
<dbReference type="GO" id="GO:0022857">
    <property type="term" value="F:transmembrane transporter activity"/>
    <property type="evidence" value="ECO:0007669"/>
    <property type="project" value="InterPro"/>
</dbReference>
<dbReference type="AlphaFoldDB" id="D4E6M4"/>
<accession>D4E6M4</accession>
<keyword evidence="6 7" id="KW-0472">Membrane</keyword>
<comment type="subcellular location">
    <subcellularLocation>
        <location evidence="1">Cell membrane</location>
        <topology evidence="1">Multi-pass membrane protein</topology>
    </subcellularLocation>
</comment>
<protein>
    <submittedName>
        <fullName evidence="9">Drug resistance MFS transporter, drug:H+ antiporter-2 family</fullName>
    </submittedName>
</protein>
<keyword evidence="4 7" id="KW-0812">Transmembrane</keyword>
<evidence type="ECO:0000256" key="1">
    <source>
        <dbReference type="ARBA" id="ARBA00004651"/>
    </source>
</evidence>
<dbReference type="GO" id="GO:0005886">
    <property type="term" value="C:plasma membrane"/>
    <property type="evidence" value="ECO:0007669"/>
    <property type="project" value="UniProtKB-SubCell"/>
</dbReference>
<dbReference type="PROSITE" id="PS50850">
    <property type="entry name" value="MFS"/>
    <property type="match status" value="1"/>
</dbReference>